<sequence>MTVAMMVATSCCSSRGVQQQTMLLHTPYYYVWYCSRIHAFKLLQEMEMRVLSSSETDLGGVQYADLKKATQTQVHIHSRVQICCALSST</sequence>
<reference evidence="1" key="1">
    <citation type="submission" date="2024-02" db="EMBL/GenBank/DDBJ databases">
        <authorList>
            <consortium name="ELIXIR-Norway"/>
            <consortium name="Elixir Norway"/>
        </authorList>
    </citation>
    <scope>NUCLEOTIDE SEQUENCE</scope>
</reference>
<dbReference type="Proteomes" id="UP001497444">
    <property type="component" value="Chromosome 11"/>
</dbReference>
<accession>A0ABP0VWF3</accession>
<name>A0ABP0VWF3_9BRYO</name>
<gene>
    <name evidence="1" type="ORF">CSSPJE1EN1_LOCUS4291</name>
</gene>
<evidence type="ECO:0000313" key="1">
    <source>
        <dbReference type="EMBL" id="CAK9258813.1"/>
    </source>
</evidence>
<organism evidence="1 2">
    <name type="scientific">Sphagnum jensenii</name>
    <dbReference type="NCBI Taxonomy" id="128206"/>
    <lineage>
        <taxon>Eukaryota</taxon>
        <taxon>Viridiplantae</taxon>
        <taxon>Streptophyta</taxon>
        <taxon>Embryophyta</taxon>
        <taxon>Bryophyta</taxon>
        <taxon>Sphagnophytina</taxon>
        <taxon>Sphagnopsida</taxon>
        <taxon>Sphagnales</taxon>
        <taxon>Sphagnaceae</taxon>
        <taxon>Sphagnum</taxon>
    </lineage>
</organism>
<protein>
    <submittedName>
        <fullName evidence="1">Uncharacterized protein</fullName>
    </submittedName>
</protein>
<dbReference type="EMBL" id="OZ020106">
    <property type="protein sequence ID" value="CAK9258813.1"/>
    <property type="molecule type" value="Genomic_DNA"/>
</dbReference>
<proteinExistence type="predicted"/>
<keyword evidence="2" id="KW-1185">Reference proteome</keyword>
<evidence type="ECO:0000313" key="2">
    <source>
        <dbReference type="Proteomes" id="UP001497444"/>
    </source>
</evidence>